<dbReference type="Proteomes" id="UP000233551">
    <property type="component" value="Unassembled WGS sequence"/>
</dbReference>
<gene>
    <name evidence="2" type="ORF">CRG98_036131</name>
</gene>
<evidence type="ECO:0000313" key="2">
    <source>
        <dbReference type="EMBL" id="PKI43374.1"/>
    </source>
</evidence>
<sequence>MERCIYMILPVDETYICLEEGKKRTWMCVWMLFHFHELVVGKYATVVDIHSQAKQATSRRRGGGSDEIEGRGRGGGGHASVKRRTPWDRRS</sequence>
<accession>A0A2I0IHB1</accession>
<evidence type="ECO:0000313" key="3">
    <source>
        <dbReference type="Proteomes" id="UP000233551"/>
    </source>
</evidence>
<proteinExistence type="predicted"/>
<evidence type="ECO:0000256" key="1">
    <source>
        <dbReference type="SAM" id="MobiDB-lite"/>
    </source>
</evidence>
<dbReference type="EMBL" id="PGOL01003048">
    <property type="protein sequence ID" value="PKI43374.1"/>
    <property type="molecule type" value="Genomic_DNA"/>
</dbReference>
<dbReference type="AlphaFoldDB" id="A0A2I0IHB1"/>
<keyword evidence="3" id="KW-1185">Reference proteome</keyword>
<organism evidence="2 3">
    <name type="scientific">Punica granatum</name>
    <name type="common">Pomegranate</name>
    <dbReference type="NCBI Taxonomy" id="22663"/>
    <lineage>
        <taxon>Eukaryota</taxon>
        <taxon>Viridiplantae</taxon>
        <taxon>Streptophyta</taxon>
        <taxon>Embryophyta</taxon>
        <taxon>Tracheophyta</taxon>
        <taxon>Spermatophyta</taxon>
        <taxon>Magnoliopsida</taxon>
        <taxon>eudicotyledons</taxon>
        <taxon>Gunneridae</taxon>
        <taxon>Pentapetalae</taxon>
        <taxon>rosids</taxon>
        <taxon>malvids</taxon>
        <taxon>Myrtales</taxon>
        <taxon>Lythraceae</taxon>
        <taxon>Punica</taxon>
    </lineage>
</organism>
<name>A0A2I0IHB1_PUNGR</name>
<reference evidence="2 3" key="1">
    <citation type="submission" date="2017-11" db="EMBL/GenBank/DDBJ databases">
        <title>De-novo sequencing of pomegranate (Punica granatum L.) genome.</title>
        <authorList>
            <person name="Akparov Z."/>
            <person name="Amiraslanov A."/>
            <person name="Hajiyeva S."/>
            <person name="Abbasov M."/>
            <person name="Kaur K."/>
            <person name="Hamwieh A."/>
            <person name="Solovyev V."/>
            <person name="Salamov A."/>
            <person name="Braich B."/>
            <person name="Kosarev P."/>
            <person name="Mahmoud A."/>
            <person name="Hajiyev E."/>
            <person name="Babayeva S."/>
            <person name="Izzatullayeva V."/>
            <person name="Mammadov A."/>
            <person name="Mammadov A."/>
            <person name="Sharifova S."/>
            <person name="Ojaghi J."/>
            <person name="Eynullazada K."/>
            <person name="Bayramov B."/>
            <person name="Abdulazimova A."/>
            <person name="Shahmuradov I."/>
        </authorList>
    </citation>
    <scope>NUCLEOTIDE SEQUENCE [LARGE SCALE GENOMIC DNA]</scope>
    <source>
        <strain evidence="3">cv. AG2017</strain>
        <tissue evidence="2">Leaf</tissue>
    </source>
</reference>
<comment type="caution">
    <text evidence="2">The sequence shown here is derived from an EMBL/GenBank/DDBJ whole genome shotgun (WGS) entry which is preliminary data.</text>
</comment>
<feature type="region of interest" description="Disordered" evidence="1">
    <location>
        <begin position="52"/>
        <end position="91"/>
    </location>
</feature>
<protein>
    <submittedName>
        <fullName evidence="2">Uncharacterized protein</fullName>
    </submittedName>
</protein>